<dbReference type="EMBL" id="JABMKT010000065">
    <property type="protein sequence ID" value="NYV28478.1"/>
    <property type="molecule type" value="Genomic_DNA"/>
</dbReference>
<keyword evidence="4 6" id="KW-0238">DNA-binding</keyword>
<protein>
    <recommendedName>
        <fullName evidence="6">Mutator family transposase</fullName>
    </recommendedName>
</protein>
<keyword evidence="5 6" id="KW-0233">DNA recombination</keyword>
<evidence type="ECO:0000256" key="6">
    <source>
        <dbReference type="RuleBase" id="RU365089"/>
    </source>
</evidence>
<dbReference type="PANTHER" id="PTHR33217:SF8">
    <property type="entry name" value="MUTATOR FAMILY TRANSPOSASE"/>
    <property type="match status" value="1"/>
</dbReference>
<dbReference type="PANTHER" id="PTHR33217">
    <property type="entry name" value="TRANSPOSASE FOR INSERTION SEQUENCE ELEMENT IS1081"/>
    <property type="match status" value="1"/>
</dbReference>
<evidence type="ECO:0000313" key="7">
    <source>
        <dbReference type="EMBL" id="NYV28478.1"/>
    </source>
</evidence>
<dbReference type="GO" id="GO:0006313">
    <property type="term" value="P:DNA transposition"/>
    <property type="evidence" value="ECO:0007669"/>
    <property type="project" value="UniProtKB-UniRule"/>
</dbReference>
<name>A0A7Z0TCM8_9FUSO</name>
<dbReference type="AlphaFoldDB" id="A0A7Z0TCM8"/>
<comment type="caution">
    <text evidence="7">The sequence shown here is derived from an EMBL/GenBank/DDBJ whole genome shotgun (WGS) entry which is preliminary data.</text>
</comment>
<dbReference type="GO" id="GO:0004803">
    <property type="term" value="F:transposase activity"/>
    <property type="evidence" value="ECO:0007669"/>
    <property type="project" value="UniProtKB-UniRule"/>
</dbReference>
<dbReference type="InterPro" id="IPR001207">
    <property type="entry name" value="Transposase_mutator"/>
</dbReference>
<keyword evidence="3 6" id="KW-0815">Transposition</keyword>
<dbReference type="Proteomes" id="UP000526184">
    <property type="component" value="Unassembled WGS sequence"/>
</dbReference>
<dbReference type="PROSITE" id="PS01007">
    <property type="entry name" value="TRANSPOSASE_MUTATOR"/>
    <property type="match status" value="1"/>
</dbReference>
<sequence length="404" mass="46936">MEETAFDKAAKLLIQNGDLKTITDIEDALKKMLGSTIKNMLEAEFEHHIQTPYYEHNEERNNYRNGYKTKTINSTAGKIDLSIPQDRNSTFTPEVLPKRKRDISHIESKILSMYARGMSNKDISDTIDEIYGFDMDEALITNVTNKILPIAEEWKNRPLEKVYPVVFIDATHFSVRDEGKVSKKAAYVILGIDINGMKDVLSIEIGEAENSKFWLSVLTSLKVRGVKDILILCSDRLTGIKEAITAVYPKTDWQGCIIHQIRNTLKYVSYKHKKEFTKDLKLIYTSNTEEEARMQLDIVAEKWNKIYRGCMDRWYDNWENISPMFSYGEELRKIVYTTNAIESLNSSYKRINKGRVVFPSKTSLFKSLYLATEIITKKWSQPIRNWGQIYMELIINFGRERIEI</sequence>
<evidence type="ECO:0000256" key="5">
    <source>
        <dbReference type="ARBA" id="ARBA00023172"/>
    </source>
</evidence>
<gene>
    <name evidence="7" type="ORF">HP397_06655</name>
</gene>
<reference evidence="7 8" key="1">
    <citation type="submission" date="2020-05" db="EMBL/GenBank/DDBJ databases">
        <title>Streptobacillus felis strain LHL191014123.</title>
        <authorList>
            <person name="Fawzy A."/>
            <person name="Rau J."/>
            <person name="Risse K."/>
            <person name="Schauerte N."/>
            <person name="Geiger C."/>
            <person name="Blom J."/>
            <person name="Imirzalioglu C."/>
            <person name="Falgenhauer J."/>
            <person name="Bach A."/>
            <person name="Herden C."/>
            <person name="Eisenberg T."/>
        </authorList>
    </citation>
    <scope>NUCLEOTIDE SEQUENCE [LARGE SCALE GENOMIC DNA]</scope>
    <source>
        <strain evidence="7 8">LHL191014123</strain>
    </source>
</reference>
<evidence type="ECO:0000256" key="2">
    <source>
        <dbReference type="ARBA" id="ARBA00010961"/>
    </source>
</evidence>
<evidence type="ECO:0000256" key="3">
    <source>
        <dbReference type="ARBA" id="ARBA00022578"/>
    </source>
</evidence>
<keyword evidence="8" id="KW-1185">Reference proteome</keyword>
<comment type="similarity">
    <text evidence="2 6">Belongs to the transposase mutator family.</text>
</comment>
<keyword evidence="6" id="KW-0814">Transposable element</keyword>
<organism evidence="7 8">
    <name type="scientific">Streptobacillus felis</name>
    <dbReference type="NCBI Taxonomy" id="1384509"/>
    <lineage>
        <taxon>Bacteria</taxon>
        <taxon>Fusobacteriati</taxon>
        <taxon>Fusobacteriota</taxon>
        <taxon>Fusobacteriia</taxon>
        <taxon>Fusobacteriales</taxon>
        <taxon>Leptotrichiaceae</taxon>
        <taxon>Streptobacillus</taxon>
    </lineage>
</organism>
<comment type="function">
    <text evidence="1 6">Required for the transposition of the insertion element.</text>
</comment>
<evidence type="ECO:0000256" key="1">
    <source>
        <dbReference type="ARBA" id="ARBA00002190"/>
    </source>
</evidence>
<evidence type="ECO:0000313" key="8">
    <source>
        <dbReference type="Proteomes" id="UP000526184"/>
    </source>
</evidence>
<accession>A0A7Z0TCM8</accession>
<dbReference type="RefSeq" id="WP_180136406.1">
    <property type="nucleotide sequence ID" value="NZ_JABMKT010000065.1"/>
</dbReference>
<proteinExistence type="inferred from homology"/>
<dbReference type="NCBIfam" id="NF033543">
    <property type="entry name" value="transpos_IS256"/>
    <property type="match status" value="1"/>
</dbReference>
<dbReference type="Pfam" id="PF00872">
    <property type="entry name" value="Transposase_mut"/>
    <property type="match status" value="1"/>
</dbReference>
<evidence type="ECO:0000256" key="4">
    <source>
        <dbReference type="ARBA" id="ARBA00023125"/>
    </source>
</evidence>
<dbReference type="GO" id="GO:0003677">
    <property type="term" value="F:DNA binding"/>
    <property type="evidence" value="ECO:0007669"/>
    <property type="project" value="UniProtKB-UniRule"/>
</dbReference>